<dbReference type="AlphaFoldDB" id="A0AAD9CAG1"/>
<evidence type="ECO:0000256" key="3">
    <source>
        <dbReference type="ARBA" id="ARBA00023054"/>
    </source>
</evidence>
<feature type="coiled-coil region" evidence="5">
    <location>
        <begin position="407"/>
        <end position="455"/>
    </location>
</feature>
<protein>
    <submittedName>
        <fullName evidence="8">Protein SOGA1</fullName>
    </submittedName>
</protein>
<dbReference type="GO" id="GO:0016020">
    <property type="term" value="C:membrane"/>
    <property type="evidence" value="ECO:0007669"/>
    <property type="project" value="UniProtKB-SubCell"/>
</dbReference>
<feature type="non-terminal residue" evidence="8">
    <location>
        <position position="964"/>
    </location>
</feature>
<evidence type="ECO:0000256" key="4">
    <source>
        <dbReference type="ARBA" id="ARBA00023136"/>
    </source>
</evidence>
<keyword evidence="4" id="KW-0472">Membrane</keyword>
<feature type="region of interest" description="Disordered" evidence="6">
    <location>
        <begin position="844"/>
        <end position="964"/>
    </location>
</feature>
<feature type="coiled-coil region" evidence="5">
    <location>
        <begin position="590"/>
        <end position="631"/>
    </location>
</feature>
<feature type="compositionally biased region" description="Basic and acidic residues" evidence="6">
    <location>
        <begin position="907"/>
        <end position="921"/>
    </location>
</feature>
<feature type="domain" description="SOGA coiled-coil" evidence="7">
    <location>
        <begin position="453"/>
        <end position="547"/>
    </location>
</feature>
<keyword evidence="9" id="KW-1185">Reference proteome</keyword>
<comment type="caution">
    <text evidence="8">The sequence shown here is derived from an EMBL/GenBank/DDBJ whole genome shotgun (WGS) entry which is preliminary data.</text>
</comment>
<feature type="region of interest" description="Disordered" evidence="6">
    <location>
        <begin position="27"/>
        <end position="232"/>
    </location>
</feature>
<dbReference type="GO" id="GO:0005615">
    <property type="term" value="C:extracellular space"/>
    <property type="evidence" value="ECO:0007669"/>
    <property type="project" value="InterPro"/>
</dbReference>
<proteinExistence type="predicted"/>
<evidence type="ECO:0000259" key="7">
    <source>
        <dbReference type="Pfam" id="PF11365"/>
    </source>
</evidence>
<dbReference type="EMBL" id="JASDAP010000008">
    <property type="protein sequence ID" value="KAK1898977.1"/>
    <property type="molecule type" value="Genomic_DNA"/>
</dbReference>
<dbReference type="InterPro" id="IPR049885">
    <property type="entry name" value="MTCL1-3"/>
</dbReference>
<feature type="coiled-coil region" evidence="5">
    <location>
        <begin position="523"/>
        <end position="557"/>
    </location>
</feature>
<feature type="coiled-coil region" evidence="5">
    <location>
        <begin position="301"/>
        <end position="378"/>
    </location>
</feature>
<sequence>MTKTKEVDVHTSPADLVFASAKERRLHLRQKMDSGGGAEGSDSGQTQHAVPGQQQPTHRPETAELSAAVSAQPSGKKKKINRAPSPARPKDVPGWSLTKIRGGIGTPTLSVKPGGIHLGSRVSRRSPVGSLAGKEGKADKSKPAGKSSSASSKTANAVKSTGGRRKVSDASTGSDDLSKDSGCATGKLSPTDSSSELSDCASEENKLSADAVSSDAESRSSRGGGLDGDKPLRDGVLAERACQHATASTTCFSSERDYKDRLSLAVETGEGSISPGEERSVTSFDSRVPPSTSLAFSDLTEEFMEGMHEEFAREIEELRSENDYLKDEMEELRSEMLEMRDMYMEDDVYQLQDLRQQMEQANKTCRILQYRLRKAERRSLRVAQTGQVDGELIRTLEQDVKVAKDVSIRLHKQLDSVEKKRSRHEQENEELRVRLQDLEVAKQVLQQEIEKEDNSDLKCQLHFAKEESALMCKKLTKLVKDSEAMKEELAKFRSLYGDVNASLTVEEVADSPHTREAEIRVHLKLVEEEANLLSRRIVELEVENRGLRAEMDDMKQDCPQDLSGVGGGLGSGLGLGGAMVLGGGASSENVMELQRHLQFVEEEAELLRRSLIEMEEQNKLLMNEINRYKSDFPPPTSSMSSNSLDGLLNDSPVHSIQERAVLISTDAPAQEEELRLARLQIGELGGKVKKLQYENRTDAEAGDSAECLPSPPHRKEPVGGETDTLEMKERKKKIEDNADATTSLPGYLGQKDHDALLAMRDQARLVSTAIQLLTSPESNCLSSSPSIYHKVCSSDAAEPCDLEKPHSQICELSDLADRPLVGALTSRLQALHTQLQAFVERVDSQGKPPAGGRDPQVEGASPLPPPCSGEEQDVLNTTVEKQPDYRDESETKVRGQTEEDSQSDSQEMQKQEDNQLEQGEKEADDTLSGDIQAQLSEVEELSLGPQGELEERQAPRETTLKLTQ</sequence>
<dbReference type="Proteomes" id="UP001228049">
    <property type="component" value="Unassembled WGS sequence"/>
</dbReference>
<evidence type="ECO:0000256" key="1">
    <source>
        <dbReference type="ARBA" id="ARBA00004370"/>
    </source>
</evidence>
<organism evidence="8 9">
    <name type="scientific">Dissostichus eleginoides</name>
    <name type="common">Patagonian toothfish</name>
    <name type="synonym">Dissostichus amissus</name>
    <dbReference type="NCBI Taxonomy" id="100907"/>
    <lineage>
        <taxon>Eukaryota</taxon>
        <taxon>Metazoa</taxon>
        <taxon>Chordata</taxon>
        <taxon>Craniata</taxon>
        <taxon>Vertebrata</taxon>
        <taxon>Euteleostomi</taxon>
        <taxon>Actinopterygii</taxon>
        <taxon>Neopterygii</taxon>
        <taxon>Teleostei</taxon>
        <taxon>Neoteleostei</taxon>
        <taxon>Acanthomorphata</taxon>
        <taxon>Eupercaria</taxon>
        <taxon>Perciformes</taxon>
        <taxon>Notothenioidei</taxon>
        <taxon>Nototheniidae</taxon>
        <taxon>Dissostichus</taxon>
    </lineage>
</organism>
<evidence type="ECO:0000256" key="2">
    <source>
        <dbReference type="ARBA" id="ARBA00022553"/>
    </source>
</evidence>
<evidence type="ECO:0000313" key="9">
    <source>
        <dbReference type="Proteomes" id="UP001228049"/>
    </source>
</evidence>
<evidence type="ECO:0000256" key="6">
    <source>
        <dbReference type="SAM" id="MobiDB-lite"/>
    </source>
</evidence>
<feature type="compositionally biased region" description="Low complexity" evidence="6">
    <location>
        <begin position="144"/>
        <end position="160"/>
    </location>
</feature>
<feature type="compositionally biased region" description="Polar residues" evidence="6">
    <location>
        <begin position="188"/>
        <end position="197"/>
    </location>
</feature>
<comment type="subcellular location">
    <subcellularLocation>
        <location evidence="1">Membrane</location>
    </subcellularLocation>
</comment>
<keyword evidence="3 5" id="KW-0175">Coiled coil</keyword>
<evidence type="ECO:0000256" key="5">
    <source>
        <dbReference type="SAM" id="Coils"/>
    </source>
</evidence>
<feature type="domain" description="SOGA coiled-coil" evidence="7">
    <location>
        <begin position="589"/>
        <end position="696"/>
    </location>
</feature>
<reference evidence="8" key="1">
    <citation type="submission" date="2023-04" db="EMBL/GenBank/DDBJ databases">
        <title>Chromosome-level genome of Chaenocephalus aceratus.</title>
        <authorList>
            <person name="Park H."/>
        </authorList>
    </citation>
    <scope>NUCLEOTIDE SEQUENCE</scope>
    <source>
        <strain evidence="8">DE</strain>
        <tissue evidence="8">Muscle</tissue>
    </source>
</reference>
<dbReference type="PANTHER" id="PTHR15742:SF1">
    <property type="entry name" value="PROTEIN SOGA1"/>
    <property type="match status" value="1"/>
</dbReference>
<feature type="region of interest" description="Disordered" evidence="6">
    <location>
        <begin position="697"/>
        <end position="729"/>
    </location>
</feature>
<accession>A0AAD9CAG1</accession>
<feature type="compositionally biased region" description="Basic and acidic residues" evidence="6">
    <location>
        <begin position="949"/>
        <end position="964"/>
    </location>
</feature>
<feature type="compositionally biased region" description="Low complexity" evidence="6">
    <location>
        <begin position="119"/>
        <end position="130"/>
    </location>
</feature>
<evidence type="ECO:0000313" key="8">
    <source>
        <dbReference type="EMBL" id="KAK1898977.1"/>
    </source>
</evidence>
<gene>
    <name evidence="8" type="ORF">KUDE01_018499</name>
</gene>
<dbReference type="InterPro" id="IPR027881">
    <property type="entry name" value="SOGA_CC"/>
</dbReference>
<dbReference type="Pfam" id="PF11365">
    <property type="entry name" value="SOGA"/>
    <property type="match status" value="2"/>
</dbReference>
<feature type="compositionally biased region" description="Basic and acidic residues" evidence="6">
    <location>
        <begin position="881"/>
        <end position="897"/>
    </location>
</feature>
<keyword evidence="2" id="KW-0597">Phosphoprotein</keyword>
<dbReference type="GO" id="GO:0010506">
    <property type="term" value="P:regulation of autophagy"/>
    <property type="evidence" value="ECO:0007669"/>
    <property type="project" value="InterPro"/>
</dbReference>
<name>A0AAD9CAG1_DISEL</name>
<feature type="compositionally biased region" description="Polar residues" evidence="6">
    <location>
        <begin position="45"/>
        <end position="57"/>
    </location>
</feature>
<dbReference type="PANTHER" id="PTHR15742">
    <property type="entry name" value="GIRDIN"/>
    <property type="match status" value="1"/>
</dbReference>